<dbReference type="OrthoDB" id="1666796at2759"/>
<evidence type="ECO:0000256" key="5">
    <source>
        <dbReference type="ARBA" id="ARBA00022729"/>
    </source>
</evidence>
<keyword evidence="6" id="KW-0967">Endosome</keyword>
<keyword evidence="9" id="KW-0472">Membrane</keyword>
<keyword evidence="8" id="KW-0333">Golgi apparatus</keyword>
<evidence type="ECO:0000256" key="8">
    <source>
        <dbReference type="ARBA" id="ARBA00023034"/>
    </source>
</evidence>
<dbReference type="Pfam" id="PF02990">
    <property type="entry name" value="EMP70"/>
    <property type="match status" value="1"/>
</dbReference>
<evidence type="ECO:0000256" key="7">
    <source>
        <dbReference type="ARBA" id="ARBA00022989"/>
    </source>
</evidence>
<comment type="similarity">
    <text evidence="3 10">Belongs to the nonaspanin (TM9SF) (TC 9.A.2) family.</text>
</comment>
<accession>A0A8S0TM96</accession>
<evidence type="ECO:0000256" key="10">
    <source>
        <dbReference type="RuleBase" id="RU363079"/>
    </source>
</evidence>
<evidence type="ECO:0000256" key="6">
    <source>
        <dbReference type="ARBA" id="ARBA00022753"/>
    </source>
</evidence>
<proteinExistence type="inferred from homology"/>
<comment type="caution">
    <text evidence="11">The sequence shown here is derived from an EMBL/GenBank/DDBJ whole genome shotgun (WGS) entry which is preliminary data.</text>
</comment>
<keyword evidence="4 11" id="KW-0812">Transmembrane</keyword>
<dbReference type="Proteomes" id="UP000594638">
    <property type="component" value="Unassembled WGS sequence"/>
</dbReference>
<evidence type="ECO:0000313" key="11">
    <source>
        <dbReference type="EMBL" id="CAA3007130.1"/>
    </source>
</evidence>
<evidence type="ECO:0000256" key="4">
    <source>
        <dbReference type="ARBA" id="ARBA00022692"/>
    </source>
</evidence>
<evidence type="ECO:0000256" key="3">
    <source>
        <dbReference type="ARBA" id="ARBA00005227"/>
    </source>
</evidence>
<dbReference type="EMBL" id="CACTIH010007269">
    <property type="protein sequence ID" value="CAA3007130.1"/>
    <property type="molecule type" value="Genomic_DNA"/>
</dbReference>
<evidence type="ECO:0000313" key="12">
    <source>
        <dbReference type="Proteomes" id="UP000594638"/>
    </source>
</evidence>
<dbReference type="PANTHER" id="PTHR10766">
    <property type="entry name" value="TRANSMEMBRANE 9 SUPERFAMILY PROTEIN"/>
    <property type="match status" value="1"/>
</dbReference>
<dbReference type="InterPro" id="IPR004240">
    <property type="entry name" value="EMP70"/>
</dbReference>
<protein>
    <recommendedName>
        <fullName evidence="10">Transmembrane 9 superfamily member</fullName>
    </recommendedName>
</protein>
<dbReference type="Gramene" id="OE9A115258T1">
    <property type="protein sequence ID" value="OE9A115258C1"/>
    <property type="gene ID" value="OE9A115258"/>
</dbReference>
<dbReference type="GO" id="GO:0072657">
    <property type="term" value="P:protein localization to membrane"/>
    <property type="evidence" value="ECO:0007669"/>
    <property type="project" value="TreeGrafter"/>
</dbReference>
<sequence>MQVDLLKVKVNKLASVKSQLPYSYYSLPYRKPDKILDSMENLGEVLRGDRIANSLYEFKMPEPQMCNVVCRITLNAKDAKEFKERIEDEYRVNMILDNLPLVEPYKRNDIDSVVSQHGFHVGLIGQYAGKREQKYFINNHMTFTVKFHKDEPTDAARIVGFEVKPFSARHEYEGKWDDKKRLTTCDPHAKHSVTSSDSPHEVEDEKEIIFTYDV</sequence>
<keyword evidence="7" id="KW-1133">Transmembrane helix</keyword>
<keyword evidence="5" id="KW-0732">Signal</keyword>
<dbReference type="GO" id="GO:0010008">
    <property type="term" value="C:endosome membrane"/>
    <property type="evidence" value="ECO:0007669"/>
    <property type="project" value="UniProtKB-SubCell"/>
</dbReference>
<keyword evidence="12" id="KW-1185">Reference proteome</keyword>
<dbReference type="GO" id="GO:0000139">
    <property type="term" value="C:Golgi membrane"/>
    <property type="evidence" value="ECO:0007669"/>
    <property type="project" value="UniProtKB-SubCell"/>
</dbReference>
<dbReference type="PANTHER" id="PTHR10766:SF154">
    <property type="entry name" value="TRANSMEMBRANE 9 SUPERFAMILY MEMBER 10"/>
    <property type="match status" value="1"/>
</dbReference>
<gene>
    <name evidence="11" type="ORF">OLEA9_A115258</name>
</gene>
<comment type="subcellular location">
    <subcellularLocation>
        <location evidence="1">Endosome membrane</location>
        <topology evidence="1">Multi-pass membrane protein</topology>
    </subcellularLocation>
    <subcellularLocation>
        <location evidence="2">Golgi apparatus membrane</location>
        <topology evidence="2">Multi-pass membrane protein</topology>
    </subcellularLocation>
</comment>
<organism evidence="11 12">
    <name type="scientific">Olea europaea subsp. europaea</name>
    <dbReference type="NCBI Taxonomy" id="158383"/>
    <lineage>
        <taxon>Eukaryota</taxon>
        <taxon>Viridiplantae</taxon>
        <taxon>Streptophyta</taxon>
        <taxon>Embryophyta</taxon>
        <taxon>Tracheophyta</taxon>
        <taxon>Spermatophyta</taxon>
        <taxon>Magnoliopsida</taxon>
        <taxon>eudicotyledons</taxon>
        <taxon>Gunneridae</taxon>
        <taxon>Pentapetalae</taxon>
        <taxon>asterids</taxon>
        <taxon>lamiids</taxon>
        <taxon>Lamiales</taxon>
        <taxon>Oleaceae</taxon>
        <taxon>Oleeae</taxon>
        <taxon>Olea</taxon>
    </lineage>
</organism>
<reference evidence="11 12" key="1">
    <citation type="submission" date="2019-12" db="EMBL/GenBank/DDBJ databases">
        <authorList>
            <person name="Alioto T."/>
            <person name="Alioto T."/>
            <person name="Gomez Garrido J."/>
        </authorList>
    </citation>
    <scope>NUCLEOTIDE SEQUENCE [LARGE SCALE GENOMIC DNA]</scope>
</reference>
<evidence type="ECO:0000256" key="2">
    <source>
        <dbReference type="ARBA" id="ARBA00004653"/>
    </source>
</evidence>
<dbReference type="AlphaFoldDB" id="A0A8S0TM96"/>
<evidence type="ECO:0000256" key="1">
    <source>
        <dbReference type="ARBA" id="ARBA00004337"/>
    </source>
</evidence>
<evidence type="ECO:0000256" key="9">
    <source>
        <dbReference type="ARBA" id="ARBA00023136"/>
    </source>
</evidence>
<name>A0A8S0TM96_OLEEU</name>